<protein>
    <recommendedName>
        <fullName evidence="3">Glycosyl transferase family 51 domain-containing protein</fullName>
    </recommendedName>
</protein>
<dbReference type="GO" id="GO:0008955">
    <property type="term" value="F:peptidoglycan glycosyltransferase activity"/>
    <property type="evidence" value="ECO:0007669"/>
    <property type="project" value="TreeGrafter"/>
</dbReference>
<dbReference type="PANTHER" id="PTHR32282:SF33">
    <property type="entry name" value="PEPTIDOGLYCAN GLYCOSYLTRANSFERASE"/>
    <property type="match status" value="1"/>
</dbReference>
<dbReference type="InterPro" id="IPR023346">
    <property type="entry name" value="Lysozyme-like_dom_sf"/>
</dbReference>
<dbReference type="SUPFAM" id="SSF53955">
    <property type="entry name" value="Lysozyme-like"/>
    <property type="match status" value="1"/>
</dbReference>
<keyword evidence="1" id="KW-0808">Transferase</keyword>
<dbReference type="PANTHER" id="PTHR32282">
    <property type="entry name" value="BINDING PROTEIN TRANSPEPTIDASE, PUTATIVE-RELATED"/>
    <property type="match status" value="1"/>
</dbReference>
<keyword evidence="2" id="KW-0812">Transmembrane</keyword>
<keyword evidence="5" id="KW-1185">Reference proteome</keyword>
<gene>
    <name evidence="4" type="ORF">PVL29_023309</name>
</gene>
<feature type="domain" description="Glycosyl transferase family 51" evidence="3">
    <location>
        <begin position="121"/>
        <end position="277"/>
    </location>
</feature>
<dbReference type="Proteomes" id="UP001168098">
    <property type="component" value="Unassembled WGS sequence"/>
</dbReference>
<dbReference type="Pfam" id="PF00912">
    <property type="entry name" value="Transgly"/>
    <property type="match status" value="1"/>
</dbReference>
<evidence type="ECO:0000256" key="2">
    <source>
        <dbReference type="SAM" id="Phobius"/>
    </source>
</evidence>
<dbReference type="Gene3D" id="1.10.3810.10">
    <property type="entry name" value="Biosynthetic peptidoglycan transglycosylase-like"/>
    <property type="match status" value="1"/>
</dbReference>
<dbReference type="AlphaFoldDB" id="A0AA39D919"/>
<dbReference type="InterPro" id="IPR050396">
    <property type="entry name" value="Glycosyltr_51/Transpeptidase"/>
</dbReference>
<evidence type="ECO:0000313" key="4">
    <source>
        <dbReference type="EMBL" id="KAJ9673672.1"/>
    </source>
</evidence>
<keyword evidence="2" id="KW-1133">Transmembrane helix</keyword>
<dbReference type="EMBL" id="JARBHA010000018">
    <property type="protein sequence ID" value="KAJ9673672.1"/>
    <property type="molecule type" value="Genomic_DNA"/>
</dbReference>
<dbReference type="InterPro" id="IPR001264">
    <property type="entry name" value="Glyco_trans_51"/>
</dbReference>
<name>A0AA39D919_VITRO</name>
<evidence type="ECO:0000313" key="5">
    <source>
        <dbReference type="Proteomes" id="UP001168098"/>
    </source>
</evidence>
<sequence length="382" mass="43383">MNCTASNHLLFTTSPNLTLRGDRSPKQLLFFFCKIPTPSPNGNIPQTYQTRQNSVCGRVHSPHFCSSQDPIEKKTHVITEILVLFVFSLTLLCIRLLSNALLPDFPQRWRSLVAFSEEAEARVSAYPSHLWKAIVAYEDRRFFSHFGVDPVGIARAALSLSALGGGSTITQQLVKNTCLKNERTFSRKIVEMVLALTLERTISKWRILSLYMSKIYWGHGIYGVESASIFYFGKHPSLLCLGESALLAGIIPAPELRSPFRDCSRGKTFQARVLKRMVEVGFLDVETALLAVKQSLQPRINCPEYSDGILLQLSLPNKGLYWASKGKQGHVQLPIMEIWDWEKESKVWEVMEEMENWACRLSELKNNNFRLKLKGDESRRSL</sequence>
<comment type="caution">
    <text evidence="4">The sequence shown here is derived from an EMBL/GenBank/DDBJ whole genome shotgun (WGS) entry which is preliminary data.</text>
</comment>
<feature type="transmembrane region" description="Helical" evidence="2">
    <location>
        <begin position="81"/>
        <end position="102"/>
    </location>
</feature>
<accession>A0AA39D919</accession>
<evidence type="ECO:0000256" key="1">
    <source>
        <dbReference type="ARBA" id="ARBA00022679"/>
    </source>
</evidence>
<organism evidence="4 5">
    <name type="scientific">Vitis rotundifolia</name>
    <name type="common">Muscadine grape</name>
    <dbReference type="NCBI Taxonomy" id="103349"/>
    <lineage>
        <taxon>Eukaryota</taxon>
        <taxon>Viridiplantae</taxon>
        <taxon>Streptophyta</taxon>
        <taxon>Embryophyta</taxon>
        <taxon>Tracheophyta</taxon>
        <taxon>Spermatophyta</taxon>
        <taxon>Magnoliopsida</taxon>
        <taxon>eudicotyledons</taxon>
        <taxon>Gunneridae</taxon>
        <taxon>Pentapetalae</taxon>
        <taxon>rosids</taxon>
        <taxon>Vitales</taxon>
        <taxon>Vitaceae</taxon>
        <taxon>Viteae</taxon>
        <taxon>Vitis</taxon>
    </lineage>
</organism>
<reference evidence="4 5" key="1">
    <citation type="journal article" date="2023" name="BMC Biotechnol.">
        <title>Vitis rotundifolia cv Carlos genome sequencing.</title>
        <authorList>
            <person name="Huff M."/>
            <person name="Hulse-Kemp A."/>
            <person name="Scheffler B."/>
            <person name="Youngblood R."/>
            <person name="Simpson S."/>
            <person name="Babiker E."/>
            <person name="Staton M."/>
        </authorList>
    </citation>
    <scope>NUCLEOTIDE SEQUENCE [LARGE SCALE GENOMIC DNA]</scope>
    <source>
        <tissue evidence="4">Leaf</tissue>
    </source>
</reference>
<keyword evidence="2" id="KW-0472">Membrane</keyword>
<proteinExistence type="predicted"/>
<evidence type="ECO:0000259" key="3">
    <source>
        <dbReference type="Pfam" id="PF00912"/>
    </source>
</evidence>
<dbReference type="InterPro" id="IPR036950">
    <property type="entry name" value="PBP_transglycosylase"/>
</dbReference>